<organism evidence="1">
    <name type="scientific">marine sediment metagenome</name>
    <dbReference type="NCBI Taxonomy" id="412755"/>
    <lineage>
        <taxon>unclassified sequences</taxon>
        <taxon>metagenomes</taxon>
        <taxon>ecological metagenomes</taxon>
    </lineage>
</organism>
<dbReference type="EMBL" id="LAZR01001133">
    <property type="protein sequence ID" value="KKN50094.1"/>
    <property type="molecule type" value="Genomic_DNA"/>
</dbReference>
<accession>A0A0F9R5S4</accession>
<dbReference type="AlphaFoldDB" id="A0A0F9R5S4"/>
<reference evidence="1" key="1">
    <citation type="journal article" date="2015" name="Nature">
        <title>Complex archaea that bridge the gap between prokaryotes and eukaryotes.</title>
        <authorList>
            <person name="Spang A."/>
            <person name="Saw J.H."/>
            <person name="Jorgensen S.L."/>
            <person name="Zaremba-Niedzwiedzka K."/>
            <person name="Martijn J."/>
            <person name="Lind A.E."/>
            <person name="van Eijk R."/>
            <person name="Schleper C."/>
            <person name="Guy L."/>
            <person name="Ettema T.J."/>
        </authorList>
    </citation>
    <scope>NUCLEOTIDE SEQUENCE</scope>
</reference>
<gene>
    <name evidence="1" type="ORF">LCGC14_0635920</name>
</gene>
<name>A0A0F9R5S4_9ZZZZ</name>
<comment type="caution">
    <text evidence="1">The sequence shown here is derived from an EMBL/GenBank/DDBJ whole genome shotgun (WGS) entry which is preliminary data.</text>
</comment>
<proteinExistence type="predicted"/>
<evidence type="ECO:0000313" key="1">
    <source>
        <dbReference type="EMBL" id="KKN50094.1"/>
    </source>
</evidence>
<sequence>MKQYTDQLFKDKANLFTDVLLESNHQVEKWGIQTHSLFEWLNYTTEEIGELAKAVAEHHYRSGSEQDIYNEAIQLATLSLKIAEMVKNANKS</sequence>
<protein>
    <submittedName>
        <fullName evidence="1">Uncharacterized protein</fullName>
    </submittedName>
</protein>